<evidence type="ECO:0000256" key="9">
    <source>
        <dbReference type="ARBA" id="ARBA00022824"/>
    </source>
</evidence>
<keyword evidence="11 15" id="KW-0472">Membrane</keyword>
<evidence type="ECO:0000259" key="16">
    <source>
        <dbReference type="Pfam" id="PF00534"/>
    </source>
</evidence>
<evidence type="ECO:0000256" key="4">
    <source>
        <dbReference type="ARBA" id="ARBA00012645"/>
    </source>
</evidence>
<evidence type="ECO:0000313" key="18">
    <source>
        <dbReference type="EMBL" id="KAL3312050.1"/>
    </source>
</evidence>
<evidence type="ECO:0000256" key="13">
    <source>
        <dbReference type="ARBA" id="ARBA00045065"/>
    </source>
</evidence>
<keyword evidence="19" id="KW-1185">Reference proteome</keyword>
<evidence type="ECO:0000256" key="1">
    <source>
        <dbReference type="ARBA" id="ARBA00004389"/>
    </source>
</evidence>
<dbReference type="SUPFAM" id="SSF53756">
    <property type="entry name" value="UDP-Glycosyltransferase/glycogen phosphorylase"/>
    <property type="match status" value="1"/>
</dbReference>
<proteinExistence type="inferred from homology"/>
<accession>A0ABD2PX98</accession>
<dbReference type="InterPro" id="IPR001296">
    <property type="entry name" value="Glyco_trans_1"/>
</dbReference>
<evidence type="ECO:0000256" key="3">
    <source>
        <dbReference type="ARBA" id="ARBA00009481"/>
    </source>
</evidence>
<dbReference type="InterPro" id="IPR031814">
    <property type="entry name" value="ALG11_N"/>
</dbReference>
<protein>
    <recommendedName>
        <fullName evidence="5">GDP-Man:Man(3)GlcNAc(2)-PP-Dol alpha-1,2-mannosyltransferase</fullName>
        <ecNumber evidence="4">2.4.1.131</ecNumber>
    </recommendedName>
    <alternativeName>
        <fullName evidence="12">Asparagine-linked glycosylation protein 11 homolog</fullName>
    </alternativeName>
</protein>
<feature type="domain" description="Glycosyl transferase family 1" evidence="16">
    <location>
        <begin position="305"/>
        <end position="398"/>
    </location>
</feature>
<gene>
    <name evidence="18" type="primary">ALG11</name>
    <name evidence="18" type="ORF">Ciccas_009361</name>
</gene>
<evidence type="ECO:0000259" key="17">
    <source>
        <dbReference type="Pfam" id="PF15924"/>
    </source>
</evidence>
<dbReference type="GO" id="GO:0004377">
    <property type="term" value="F:GDP-Man:Man(3)GlcNAc(2)-PP-Dol alpha-1,2-mannosyltransferase activity"/>
    <property type="evidence" value="ECO:0007669"/>
    <property type="project" value="UniProtKB-EC"/>
</dbReference>
<dbReference type="Pfam" id="PF00534">
    <property type="entry name" value="Glycos_transf_1"/>
    <property type="match status" value="1"/>
</dbReference>
<comment type="pathway">
    <text evidence="2">Protein modification; protein glycosylation.</text>
</comment>
<dbReference type="EC" id="2.4.1.131" evidence="4"/>
<evidence type="ECO:0000256" key="14">
    <source>
        <dbReference type="ARBA" id="ARBA00045128"/>
    </source>
</evidence>
<evidence type="ECO:0000256" key="8">
    <source>
        <dbReference type="ARBA" id="ARBA00022692"/>
    </source>
</evidence>
<comment type="function">
    <text evidence="14">GDP-Man:Man(3)GlcNAc(2)-PP-Dol alpha-1,2-mannosyltransferase that operates in the biosynthetic pathway of dolichol-linked oligosaccharides, the glycan precursors employed in protein asparagine (N)-glycosylation. The assembly of dolichol-linked oligosaccharides begins on the cytosolic side of the endoplasmic reticulum membrane and finishes in its lumen. The sequential addition of sugars to dolichol pyrophosphate produces dolichol-linked oligosaccharides containing fourteen sugars, including two GlcNAcs, nine mannoses and three glucoses. Once assembled, the oligosaccharide is transferred from the lipid to nascent proteins by oligosaccharyltransferases. Catalyzes, on the cytoplasmic face of the endoplasmic reticulum, the addition of the fourth and fifth mannose residues to the dolichol-linked oligosaccharide chain, to produce Man(5)GlcNAc(2)-PP-dolichol core oligosaccharide. Man(5)GlcNAc(2)-PP-dolichol is a substrate for ALG3, the following enzyme in the biosynthetic pathway.</text>
</comment>
<dbReference type="PANTHER" id="PTHR45919">
    <property type="entry name" value="GDP-MAN:MAN(3)GLCNAC(2)-PP-DOL ALPHA-1,2-MANNOSYLTRANSFERASE"/>
    <property type="match status" value="1"/>
</dbReference>
<evidence type="ECO:0000256" key="6">
    <source>
        <dbReference type="ARBA" id="ARBA00022676"/>
    </source>
</evidence>
<dbReference type="Proteomes" id="UP001626550">
    <property type="component" value="Unassembled WGS sequence"/>
</dbReference>
<evidence type="ECO:0000256" key="10">
    <source>
        <dbReference type="ARBA" id="ARBA00022989"/>
    </source>
</evidence>
<evidence type="ECO:0000256" key="5">
    <source>
        <dbReference type="ARBA" id="ARBA00022018"/>
    </source>
</evidence>
<dbReference type="PANTHER" id="PTHR45919:SF1">
    <property type="entry name" value="GDP-MAN:MAN(3)GLCNAC(2)-PP-DOL ALPHA-1,2-MANNOSYLTRANSFERASE"/>
    <property type="match status" value="1"/>
</dbReference>
<keyword evidence="10 15" id="KW-1133">Transmembrane helix</keyword>
<keyword evidence="9" id="KW-0256">Endoplasmic reticulum</keyword>
<keyword evidence="8 15" id="KW-0812">Transmembrane</keyword>
<dbReference type="EMBL" id="JBJKFK010001887">
    <property type="protein sequence ID" value="KAL3312050.1"/>
    <property type="molecule type" value="Genomic_DNA"/>
</dbReference>
<dbReference type="InterPro" id="IPR038013">
    <property type="entry name" value="ALG11"/>
</dbReference>
<organism evidence="18 19">
    <name type="scientific">Cichlidogyrus casuarinus</name>
    <dbReference type="NCBI Taxonomy" id="1844966"/>
    <lineage>
        <taxon>Eukaryota</taxon>
        <taxon>Metazoa</taxon>
        <taxon>Spiralia</taxon>
        <taxon>Lophotrochozoa</taxon>
        <taxon>Platyhelminthes</taxon>
        <taxon>Monogenea</taxon>
        <taxon>Monopisthocotylea</taxon>
        <taxon>Dactylogyridea</taxon>
        <taxon>Ancyrocephalidae</taxon>
        <taxon>Cichlidogyrus</taxon>
    </lineage>
</organism>
<evidence type="ECO:0000256" key="15">
    <source>
        <dbReference type="SAM" id="Phobius"/>
    </source>
</evidence>
<comment type="caution">
    <text evidence="18">The sequence shown here is derived from an EMBL/GenBank/DDBJ whole genome shotgun (WGS) entry which is preliminary data.</text>
</comment>
<evidence type="ECO:0000256" key="2">
    <source>
        <dbReference type="ARBA" id="ARBA00004922"/>
    </source>
</evidence>
<keyword evidence="6" id="KW-0328">Glycosyltransferase</keyword>
<reference evidence="18 19" key="1">
    <citation type="submission" date="2024-11" db="EMBL/GenBank/DDBJ databases">
        <title>Adaptive evolution of stress response genes in parasites aligns with host niche diversity.</title>
        <authorList>
            <person name="Hahn C."/>
            <person name="Resl P."/>
        </authorList>
    </citation>
    <scope>NUCLEOTIDE SEQUENCE [LARGE SCALE GENOMIC DNA]</scope>
    <source>
        <strain evidence="18">EGGRZ-B1_66</strain>
        <tissue evidence="18">Body</tissue>
    </source>
</reference>
<comment type="subcellular location">
    <subcellularLocation>
        <location evidence="1">Endoplasmic reticulum membrane</location>
        <topology evidence="1">Single-pass membrane protein</topology>
    </subcellularLocation>
</comment>
<evidence type="ECO:0000256" key="12">
    <source>
        <dbReference type="ARBA" id="ARBA00032517"/>
    </source>
</evidence>
<comment type="similarity">
    <text evidence="3">Belongs to the glycosyltransferase group 1 family. Glycosyltransferase 4 subfamily.</text>
</comment>
<keyword evidence="7" id="KW-0808">Transferase</keyword>
<dbReference type="AlphaFoldDB" id="A0ABD2PX98"/>
<sequence length="451" mass="50226">MNYIDLLFEMLFSLLVMLIFTVLACCFSTFIILMISFRIIVQLRRNTVPRNGKQIVSFFHPNCLSGGGGERVLWIGVNALLKKYKNIHIVIHSAELVCFESPSEALQRVSSRFGIGLCRPEAVSFSPILRTAFLLKPECYPILTLLGQFIGGTICSLEALIRFPSDVIVDTVGCAGLIIPWKLFGQAQVVCYVHYPTISTSMLGRVVDPTSTGSIYNNSDWIRESHFFTALKVYYYKLFASLYGFCGTFSDVVMTNSTWTQNHVKALWGGNPTVVYPPCDTAQFSQLYELEDKPGLWIISSSEDVEACRLLLVGSCRDESDEVRVKELKVFADQLGISHAVDFHLNTDFAALRELVSRCTVNLHTMLEEHFGISVVEGMAAGLLTVAHNSGGPQTDIIGPDRSSTEEGADWSKGVGYLCSTETEYADTFHHIFNKLTREQLNSIRSAAKSR</sequence>
<feature type="transmembrane region" description="Helical" evidence="15">
    <location>
        <begin position="12"/>
        <end position="35"/>
    </location>
</feature>
<feature type="domain" description="ALG11 mannosyltransferase N-terminal" evidence="17">
    <location>
        <begin position="54"/>
        <end position="268"/>
    </location>
</feature>
<evidence type="ECO:0000256" key="11">
    <source>
        <dbReference type="ARBA" id="ARBA00023136"/>
    </source>
</evidence>
<comment type="catalytic activity">
    <reaction evidence="13">
        <text>an alpha-D-Man-(1-&gt;3)-[alpha-D-Man-(1-&gt;6)]-beta-D-Man-(1-&gt;4)-beta-D-GlcNAc-(1-&gt;4)-alpha-D-GlcNAc-diphospho-di-trans,poly-cis-dolichol + 2 GDP-alpha-D-mannose = an alpha-D-Man-(1-&gt;2)-alpha-D-Man-(1-&gt;2)-alpha-D-Man-(1-&gt;3)-[alpha-D-Man-(1-&gt;6)]-beta-D-Man-(1-&gt;4)-beta-D-GlcNAc-(1-&gt;4)-alpha-D-GlcNAc-diphospho-di-trans,poly-cis-dolichol + 2 GDP + 2 H(+)</text>
        <dbReference type="Rhea" id="RHEA:29523"/>
        <dbReference type="Rhea" id="RHEA-COMP:19515"/>
        <dbReference type="Rhea" id="RHEA-COMP:19516"/>
        <dbReference type="ChEBI" id="CHEBI:15378"/>
        <dbReference type="ChEBI" id="CHEBI:57527"/>
        <dbReference type="ChEBI" id="CHEBI:58189"/>
        <dbReference type="ChEBI" id="CHEBI:132511"/>
        <dbReference type="ChEBI" id="CHEBI:132515"/>
        <dbReference type="EC" id="2.4.1.131"/>
    </reaction>
    <physiologicalReaction direction="left-to-right" evidence="13">
        <dbReference type="Rhea" id="RHEA:29524"/>
    </physiologicalReaction>
</comment>
<dbReference type="GO" id="GO:0005789">
    <property type="term" value="C:endoplasmic reticulum membrane"/>
    <property type="evidence" value="ECO:0007669"/>
    <property type="project" value="UniProtKB-SubCell"/>
</dbReference>
<evidence type="ECO:0000256" key="7">
    <source>
        <dbReference type="ARBA" id="ARBA00022679"/>
    </source>
</evidence>
<name>A0ABD2PX98_9PLAT</name>
<evidence type="ECO:0000313" key="19">
    <source>
        <dbReference type="Proteomes" id="UP001626550"/>
    </source>
</evidence>
<dbReference type="Pfam" id="PF15924">
    <property type="entry name" value="ALG11_N"/>
    <property type="match status" value="1"/>
</dbReference>
<feature type="non-terminal residue" evidence="18">
    <location>
        <position position="451"/>
    </location>
</feature>
<dbReference type="Gene3D" id="3.40.50.2000">
    <property type="entry name" value="Glycogen Phosphorylase B"/>
    <property type="match status" value="1"/>
</dbReference>